<dbReference type="Pfam" id="PF02021">
    <property type="entry name" value="UPF0102"/>
    <property type="match status" value="1"/>
</dbReference>
<dbReference type="InterPro" id="IPR011856">
    <property type="entry name" value="tRNA_endonuc-like_dom_sf"/>
</dbReference>
<dbReference type="NCBIfam" id="TIGR00252">
    <property type="entry name" value="YraN family protein"/>
    <property type="match status" value="1"/>
</dbReference>
<dbReference type="Proteomes" id="UP001207605">
    <property type="component" value="Unassembled WGS sequence"/>
</dbReference>
<organism evidence="3 4">
    <name type="scientific">Dorea ammoniilytica</name>
    <dbReference type="NCBI Taxonomy" id="2981788"/>
    <lineage>
        <taxon>Bacteria</taxon>
        <taxon>Bacillati</taxon>
        <taxon>Bacillota</taxon>
        <taxon>Clostridia</taxon>
        <taxon>Lachnospirales</taxon>
        <taxon>Lachnospiraceae</taxon>
        <taxon>Dorea</taxon>
    </lineage>
</organism>
<dbReference type="HAMAP" id="MF_00048">
    <property type="entry name" value="UPF0102"/>
    <property type="match status" value="1"/>
</dbReference>
<sequence length="128" mass="15167">MQKRKQYNKKNQRSVGARYEQVAGKYLEQQGYQILQYNYRCRQGEIDIIARDGEYLVFCEVKYRTDRRKGMPSEAVHIRKQQVISRCALYYMTVNGVWGCPCRFDVVGILGEADDEIRLYRNAFDYKG</sequence>
<dbReference type="EMBL" id="JAOQJV010000026">
    <property type="protein sequence ID" value="MCU6701105.1"/>
    <property type="molecule type" value="Genomic_DNA"/>
</dbReference>
<dbReference type="PANTHER" id="PTHR34039">
    <property type="entry name" value="UPF0102 PROTEIN YRAN"/>
    <property type="match status" value="1"/>
</dbReference>
<evidence type="ECO:0000313" key="4">
    <source>
        <dbReference type="Proteomes" id="UP001207605"/>
    </source>
</evidence>
<comment type="caution">
    <text evidence="3">The sequence shown here is derived from an EMBL/GenBank/DDBJ whole genome shotgun (WGS) entry which is preliminary data.</text>
</comment>
<evidence type="ECO:0000313" key="3">
    <source>
        <dbReference type="EMBL" id="MCU6701105.1"/>
    </source>
</evidence>
<accession>A0ABT2S941</accession>
<evidence type="ECO:0000256" key="1">
    <source>
        <dbReference type="ARBA" id="ARBA00006738"/>
    </source>
</evidence>
<dbReference type="InterPro" id="IPR003509">
    <property type="entry name" value="UPF0102_YraN-like"/>
</dbReference>
<proteinExistence type="inferred from homology"/>
<name>A0ABT2S941_9FIRM</name>
<comment type="similarity">
    <text evidence="1 2">Belongs to the UPF0102 family.</text>
</comment>
<dbReference type="RefSeq" id="WP_262582381.1">
    <property type="nucleotide sequence ID" value="NZ_JAOQJV010000026.1"/>
</dbReference>
<reference evidence="3 4" key="1">
    <citation type="journal article" date="2021" name="ISME Commun">
        <title>Automated analysis of genomic sequences facilitates high-throughput and comprehensive description of bacteria.</title>
        <authorList>
            <person name="Hitch T.C.A."/>
        </authorList>
    </citation>
    <scope>NUCLEOTIDE SEQUENCE [LARGE SCALE GENOMIC DNA]</scope>
    <source>
        <strain evidence="3 4">Sanger_02</strain>
    </source>
</reference>
<dbReference type="Gene3D" id="3.40.1350.10">
    <property type="match status" value="1"/>
</dbReference>
<evidence type="ECO:0000256" key="2">
    <source>
        <dbReference type="HAMAP-Rule" id="MF_00048"/>
    </source>
</evidence>
<dbReference type="NCBIfam" id="NF009150">
    <property type="entry name" value="PRK12497.1-3"/>
    <property type="match status" value="1"/>
</dbReference>
<keyword evidence="4" id="KW-1185">Reference proteome</keyword>
<protein>
    <recommendedName>
        <fullName evidence="2">UPF0102 protein OCV65_12820</fullName>
    </recommendedName>
</protein>
<dbReference type="PANTHER" id="PTHR34039:SF1">
    <property type="entry name" value="UPF0102 PROTEIN YRAN"/>
    <property type="match status" value="1"/>
</dbReference>
<dbReference type="CDD" id="cd20736">
    <property type="entry name" value="PoNe_Nuclease"/>
    <property type="match status" value="1"/>
</dbReference>
<gene>
    <name evidence="3" type="ORF">OCV65_12820</name>
</gene>
<dbReference type="SUPFAM" id="SSF52980">
    <property type="entry name" value="Restriction endonuclease-like"/>
    <property type="match status" value="1"/>
</dbReference>
<dbReference type="InterPro" id="IPR011335">
    <property type="entry name" value="Restrct_endonuc-II-like"/>
</dbReference>